<dbReference type="GO" id="GO:0031314">
    <property type="term" value="C:extrinsic component of mitochondrial inner membrane"/>
    <property type="evidence" value="ECO:0007669"/>
    <property type="project" value="UniProtKB-UniRule"/>
</dbReference>
<evidence type="ECO:0000256" key="1">
    <source>
        <dbReference type="ARBA" id="ARBA00022688"/>
    </source>
</evidence>
<evidence type="ECO:0000256" key="4">
    <source>
        <dbReference type="ARBA" id="ARBA00023136"/>
    </source>
</evidence>
<name>A0A830HEI9_9CHLO</name>
<dbReference type="PANTHER" id="PTHR12922">
    <property type="entry name" value="UBIQUINONE BIOSYNTHESIS PROTEIN"/>
    <property type="match status" value="1"/>
</dbReference>
<comment type="caution">
    <text evidence="7">The sequence shown here is derived from an EMBL/GenBank/DDBJ whole genome shotgun (WGS) entry which is preliminary data.</text>
</comment>
<dbReference type="GO" id="GO:0008270">
    <property type="term" value="F:zinc ion binding"/>
    <property type="evidence" value="ECO:0007669"/>
    <property type="project" value="UniProtKB-UniRule"/>
</dbReference>
<dbReference type="InterPro" id="IPR007715">
    <property type="entry name" value="Coq4"/>
</dbReference>
<feature type="binding site" evidence="6">
    <location>
        <position position="176"/>
    </location>
    <ligand>
        <name>Zn(2+)</name>
        <dbReference type="ChEBI" id="CHEBI:29105"/>
    </ligand>
</feature>
<sequence length="282" mass="30852">MATSLVWRQPAQALLRARTSHGCVLSAQCFASTYTTSTTSGDDTTPALTPLQRARLSLQAAAGALADPSRADLVAALGETTGDFALRAMARRLNNTPHGRGILETQPLFDDAFYDACARAPPSTLGAAYHTFMTKRGFHPSERPAVRYVSNDDARGAAGDLKYVMLRYRQVHDIWHVLFGLNTTVFGELVLKAIEARQTGLPMCYMSAFVAPAARLPRAQRERFYAVYLPWAWRAGNTCVDLMAVDYNEAVEKPLEDVRREWRISVAPAQVAITPSSPSSGS</sequence>
<keyword evidence="1 6" id="KW-0831">Ubiquinone biosynthesis</keyword>
<dbReference type="AlphaFoldDB" id="A0A830HEI9"/>
<comment type="catalytic activity">
    <reaction evidence="6">
        <text>a 4-hydroxy-3-methoxy-5-(all-trans-polyprenyl)benzoate + H(+) = a 2-methoxy-6-(all-trans-polyprenyl)phenol + CO2</text>
        <dbReference type="Rhea" id="RHEA:81179"/>
        <dbReference type="Rhea" id="RHEA-COMP:9551"/>
        <dbReference type="Rhea" id="RHEA-COMP:10931"/>
        <dbReference type="ChEBI" id="CHEBI:15378"/>
        <dbReference type="ChEBI" id="CHEBI:16526"/>
        <dbReference type="ChEBI" id="CHEBI:62731"/>
        <dbReference type="ChEBI" id="CHEBI:84443"/>
        <dbReference type="EC" id="4.1.1.130"/>
    </reaction>
</comment>
<evidence type="ECO:0000256" key="2">
    <source>
        <dbReference type="ARBA" id="ARBA00022792"/>
    </source>
</evidence>
<proteinExistence type="inferred from homology"/>
<dbReference type="EC" id="4.1.1.130" evidence="6"/>
<evidence type="ECO:0000313" key="7">
    <source>
        <dbReference type="EMBL" id="GHP05122.1"/>
    </source>
</evidence>
<evidence type="ECO:0000256" key="3">
    <source>
        <dbReference type="ARBA" id="ARBA00023128"/>
    </source>
</evidence>
<keyword evidence="3 6" id="KW-0496">Mitochondrion</keyword>
<dbReference type="GO" id="GO:0120539">
    <property type="term" value="F:4-hydroxy-3-methoxy-5-polyprenylbenzoate decarboxylase activity"/>
    <property type="evidence" value="ECO:0007669"/>
    <property type="project" value="UniProtKB-EC"/>
</dbReference>
<keyword evidence="2 6" id="KW-0999">Mitochondrion inner membrane</keyword>
<dbReference type="Pfam" id="PF05019">
    <property type="entry name" value="Coq4"/>
    <property type="match status" value="1"/>
</dbReference>
<accession>A0A830HEI9</accession>
<dbReference type="EMBL" id="BNJQ01000009">
    <property type="protein sequence ID" value="GHP05122.1"/>
    <property type="molecule type" value="Genomic_DNA"/>
</dbReference>
<comment type="subcellular location">
    <subcellularLocation>
        <location evidence="6">Mitochondrion inner membrane</location>
        <topology evidence="6">Peripheral membrane protein</topology>
        <orientation evidence="6">Matrix side</orientation>
    </subcellularLocation>
</comment>
<protein>
    <recommendedName>
        <fullName evidence="6">Ubiquinone biosynthesis protein COQ4 homolog, mitochondrial</fullName>
    </recommendedName>
    <alternativeName>
        <fullName evidence="6">4-hydroxy-3-methoxy-5-polyprenylbenzoate decarboxylase</fullName>
        <ecNumber evidence="6">4.1.1.130</ecNumber>
    </alternativeName>
    <alternativeName>
        <fullName evidence="6">Coenzyme Q biosynthesis protein 4 homolog</fullName>
    </alternativeName>
</protein>
<keyword evidence="5 6" id="KW-0456">Lyase</keyword>
<dbReference type="Proteomes" id="UP000660262">
    <property type="component" value="Unassembled WGS sequence"/>
</dbReference>
<feature type="binding site" evidence="6">
    <location>
        <position position="172"/>
    </location>
    <ligand>
        <name>Zn(2+)</name>
        <dbReference type="ChEBI" id="CHEBI:29105"/>
    </ligand>
</feature>
<evidence type="ECO:0000256" key="5">
    <source>
        <dbReference type="ARBA" id="ARBA00023239"/>
    </source>
</evidence>
<reference evidence="7" key="1">
    <citation type="submission" date="2020-10" db="EMBL/GenBank/DDBJ databases">
        <title>Unveiling of a novel bifunctional photoreceptor, Dualchrome1, isolated from a cosmopolitan green alga.</title>
        <authorList>
            <person name="Suzuki S."/>
            <person name="Kawachi M."/>
        </authorList>
    </citation>
    <scope>NUCLEOTIDE SEQUENCE</scope>
    <source>
        <strain evidence="7">NIES 2893</strain>
    </source>
</reference>
<comment type="cofactor">
    <cofactor evidence="6">
        <name>Zn(2+)</name>
        <dbReference type="ChEBI" id="CHEBI:29105"/>
    </cofactor>
</comment>
<comment type="function">
    <text evidence="6">Lyase that catalyzes the C1-decarboxylation of 4-hydroxy-3-methoxy-5-(all-trans-polyprenyl)benzoic acid into 2-methoxy-6-(all-trans-polyprenyl)phenol during ubiquinone biosynthesis.</text>
</comment>
<keyword evidence="6" id="KW-0862">Zinc</keyword>
<evidence type="ECO:0000313" key="8">
    <source>
        <dbReference type="Proteomes" id="UP000660262"/>
    </source>
</evidence>
<dbReference type="PANTHER" id="PTHR12922:SF7">
    <property type="entry name" value="UBIQUINONE BIOSYNTHESIS PROTEIN COQ4 HOMOLOG, MITOCHONDRIAL"/>
    <property type="match status" value="1"/>
</dbReference>
<dbReference type="HAMAP" id="MF_03111">
    <property type="entry name" value="Coq4"/>
    <property type="match status" value="1"/>
</dbReference>
<feature type="binding site" evidence="6">
    <location>
        <position position="173"/>
    </location>
    <ligand>
        <name>Zn(2+)</name>
        <dbReference type="ChEBI" id="CHEBI:29105"/>
    </ligand>
</feature>
<keyword evidence="8" id="KW-1185">Reference proteome</keyword>
<keyword evidence="6" id="KW-0479">Metal-binding</keyword>
<feature type="binding site" evidence="6">
    <location>
        <position position="188"/>
    </location>
    <ligand>
        <name>Zn(2+)</name>
        <dbReference type="ChEBI" id="CHEBI:29105"/>
    </ligand>
</feature>
<dbReference type="UniPathway" id="UPA00232"/>
<comment type="subunit">
    <text evidence="6">Component of a multi-subunit COQ enzyme complex.</text>
</comment>
<dbReference type="OrthoDB" id="4249at2759"/>
<comment type="similarity">
    <text evidence="6">Belongs to the COQ4 family.</text>
</comment>
<dbReference type="InterPro" id="IPR027540">
    <property type="entry name" value="Coq4_euk"/>
</dbReference>
<comment type="pathway">
    <text evidence="6">Cofactor biosynthesis; ubiquinone biosynthesis.</text>
</comment>
<gene>
    <name evidence="7" type="ORF">PPROV_000387400</name>
</gene>
<evidence type="ECO:0000256" key="6">
    <source>
        <dbReference type="HAMAP-Rule" id="MF_03111"/>
    </source>
</evidence>
<keyword evidence="7" id="KW-0830">Ubiquinone</keyword>
<keyword evidence="4 6" id="KW-0472">Membrane</keyword>
<organism evidence="7 8">
    <name type="scientific">Pycnococcus provasolii</name>
    <dbReference type="NCBI Taxonomy" id="41880"/>
    <lineage>
        <taxon>Eukaryota</taxon>
        <taxon>Viridiplantae</taxon>
        <taxon>Chlorophyta</taxon>
        <taxon>Pseudoscourfieldiophyceae</taxon>
        <taxon>Pseudoscourfieldiales</taxon>
        <taxon>Pycnococcaceae</taxon>
        <taxon>Pycnococcus</taxon>
    </lineage>
</organism>